<proteinExistence type="predicted"/>
<accession>A0AAE0Z0U5</accession>
<evidence type="ECO:0000313" key="1">
    <source>
        <dbReference type="EMBL" id="KAK3760176.1"/>
    </source>
</evidence>
<protein>
    <submittedName>
        <fullName evidence="1">Uncharacterized protein</fullName>
    </submittedName>
</protein>
<sequence length="85" mass="9287">MGAHSETNNLPAPVPVAKQAMFPPWEPTVRQPTSHCSCSKASHVSTMVVHSESNDLPAPVPVAKQAMFPPWEPTVRQTTYQPLLL</sequence>
<dbReference type="AlphaFoldDB" id="A0AAE0Z0U5"/>
<reference evidence="1" key="1">
    <citation type="journal article" date="2023" name="G3 (Bethesda)">
        <title>A reference genome for the long-term kleptoplast-retaining sea slug Elysia crispata morphotype clarki.</title>
        <authorList>
            <person name="Eastman K.E."/>
            <person name="Pendleton A.L."/>
            <person name="Shaikh M.A."/>
            <person name="Suttiyut T."/>
            <person name="Ogas R."/>
            <person name="Tomko P."/>
            <person name="Gavelis G."/>
            <person name="Widhalm J.R."/>
            <person name="Wisecaver J.H."/>
        </authorList>
    </citation>
    <scope>NUCLEOTIDE SEQUENCE</scope>
    <source>
        <strain evidence="1">ECLA1</strain>
    </source>
</reference>
<keyword evidence="2" id="KW-1185">Reference proteome</keyword>
<dbReference type="Proteomes" id="UP001283361">
    <property type="component" value="Unassembled WGS sequence"/>
</dbReference>
<evidence type="ECO:0000313" key="2">
    <source>
        <dbReference type="Proteomes" id="UP001283361"/>
    </source>
</evidence>
<name>A0AAE0Z0U5_9GAST</name>
<organism evidence="1 2">
    <name type="scientific">Elysia crispata</name>
    <name type="common">lettuce slug</name>
    <dbReference type="NCBI Taxonomy" id="231223"/>
    <lineage>
        <taxon>Eukaryota</taxon>
        <taxon>Metazoa</taxon>
        <taxon>Spiralia</taxon>
        <taxon>Lophotrochozoa</taxon>
        <taxon>Mollusca</taxon>
        <taxon>Gastropoda</taxon>
        <taxon>Heterobranchia</taxon>
        <taxon>Euthyneura</taxon>
        <taxon>Panpulmonata</taxon>
        <taxon>Sacoglossa</taxon>
        <taxon>Placobranchoidea</taxon>
        <taxon>Plakobranchidae</taxon>
        <taxon>Elysia</taxon>
    </lineage>
</organism>
<comment type="caution">
    <text evidence="1">The sequence shown here is derived from an EMBL/GenBank/DDBJ whole genome shotgun (WGS) entry which is preliminary data.</text>
</comment>
<gene>
    <name evidence="1" type="ORF">RRG08_005325</name>
</gene>
<dbReference type="EMBL" id="JAWDGP010005043">
    <property type="protein sequence ID" value="KAK3760176.1"/>
    <property type="molecule type" value="Genomic_DNA"/>
</dbReference>